<evidence type="ECO:0000256" key="4">
    <source>
        <dbReference type="PIRSR" id="PIRSR000097-1"/>
    </source>
</evidence>
<dbReference type="PROSITE" id="PS00062">
    <property type="entry name" value="ALDOKETO_REDUCTASE_2"/>
    <property type="match status" value="1"/>
</dbReference>
<feature type="domain" description="NADP-dependent oxidoreductase" evidence="7">
    <location>
        <begin position="27"/>
        <end position="264"/>
    </location>
</feature>
<comment type="caution">
    <text evidence="8">The sequence shown here is derived from an EMBL/GenBank/DDBJ whole genome shotgun (WGS) entry which is preliminary data.</text>
</comment>
<dbReference type="AlphaFoldDB" id="A0A2V1HLE3"/>
<dbReference type="PROSITE" id="PS00798">
    <property type="entry name" value="ALDOKETO_REDUCTASE_1"/>
    <property type="match status" value="1"/>
</dbReference>
<comment type="similarity">
    <text evidence="1">Belongs to the aldo/keto reductase family.</text>
</comment>
<dbReference type="GO" id="GO:0016616">
    <property type="term" value="F:oxidoreductase activity, acting on the CH-OH group of donors, NAD or NADP as acceptor"/>
    <property type="evidence" value="ECO:0007669"/>
    <property type="project" value="UniProtKB-ARBA"/>
</dbReference>
<dbReference type="FunFam" id="3.20.20.100:FF:000002">
    <property type="entry name" value="2,5-diketo-D-gluconic acid reductase A"/>
    <property type="match status" value="1"/>
</dbReference>
<dbReference type="Gene3D" id="3.20.20.100">
    <property type="entry name" value="NADP-dependent oxidoreductase domain"/>
    <property type="match status" value="1"/>
</dbReference>
<keyword evidence="2" id="KW-0521">NADP</keyword>
<gene>
    <name evidence="8" type="ORF">DDQ50_15880</name>
</gene>
<dbReference type="SUPFAM" id="SSF51430">
    <property type="entry name" value="NAD(P)-linked oxidoreductase"/>
    <property type="match status" value="1"/>
</dbReference>
<feature type="site" description="Lowers pKa of active site Tyr" evidence="6">
    <location>
        <position position="79"/>
    </location>
</feature>
<dbReference type="PANTHER" id="PTHR43827">
    <property type="entry name" value="2,5-DIKETO-D-GLUCONIC ACID REDUCTASE"/>
    <property type="match status" value="1"/>
</dbReference>
<sequence>MTSTNTVPTVRLNDGTEIPQLGFGVFQVAPDKTSRVVESALEAGYRHIDTAAAYRNEEGVGHALKQAALPREELFITTKLWNANHKREDALAAIDRSLAHLGLDYVDLYLIHWPLPMFDDYVEAWKALEEIKASGKARSIGVSNFLPEHLQRLFDETDTVPSVNQIEIHPDFQQRELQQFSLQHGIEIEAWSPIASGKLSKRDDIQAIADKYGKSVAQVTLRWHLDEGRIIFPKSNDAGRQKENFDILDFELTPDELAVFDDLDQGESGRIGADPATADFR</sequence>
<dbReference type="PIRSF" id="PIRSF000097">
    <property type="entry name" value="AKR"/>
    <property type="match status" value="1"/>
</dbReference>
<dbReference type="RefSeq" id="WP_116757771.1">
    <property type="nucleotide sequence ID" value="NZ_JBHUEX010000001.1"/>
</dbReference>
<dbReference type="Pfam" id="PF00248">
    <property type="entry name" value="Aldo_ket_red"/>
    <property type="match status" value="1"/>
</dbReference>
<keyword evidence="9" id="KW-1185">Reference proteome</keyword>
<organism evidence="8 9">
    <name type="scientific">Amnibacterium flavum</name>
    <dbReference type="NCBI Taxonomy" id="2173173"/>
    <lineage>
        <taxon>Bacteria</taxon>
        <taxon>Bacillati</taxon>
        <taxon>Actinomycetota</taxon>
        <taxon>Actinomycetes</taxon>
        <taxon>Micrococcales</taxon>
        <taxon>Microbacteriaceae</taxon>
        <taxon>Amnibacterium</taxon>
    </lineage>
</organism>
<feature type="binding site" evidence="5">
    <location>
        <position position="112"/>
    </location>
    <ligand>
        <name>substrate</name>
    </ligand>
</feature>
<reference evidence="8 9" key="1">
    <citation type="submission" date="2018-05" db="EMBL/GenBank/DDBJ databases">
        <title>Amnibacterium sp. M8JJ-5, whole genome shotgun sequence.</title>
        <authorList>
            <person name="Tuo L."/>
        </authorList>
    </citation>
    <scope>NUCLEOTIDE SEQUENCE [LARGE SCALE GENOMIC DNA]</scope>
    <source>
        <strain evidence="8 9">M8JJ-5</strain>
    </source>
</reference>
<evidence type="ECO:0000256" key="6">
    <source>
        <dbReference type="PIRSR" id="PIRSR000097-3"/>
    </source>
</evidence>
<dbReference type="InterPro" id="IPR018170">
    <property type="entry name" value="Aldo/ket_reductase_CS"/>
</dbReference>
<dbReference type="InterPro" id="IPR023210">
    <property type="entry name" value="NADP_OxRdtase_dom"/>
</dbReference>
<dbReference type="PANTHER" id="PTHR43827:SF3">
    <property type="entry name" value="NADP-DEPENDENT OXIDOREDUCTASE DOMAIN-CONTAINING PROTEIN"/>
    <property type="match status" value="1"/>
</dbReference>
<evidence type="ECO:0000256" key="3">
    <source>
        <dbReference type="ARBA" id="ARBA00023002"/>
    </source>
</evidence>
<keyword evidence="3" id="KW-0560">Oxidoreductase</keyword>
<feature type="active site" description="Proton donor" evidence="4">
    <location>
        <position position="54"/>
    </location>
</feature>
<dbReference type="InterPro" id="IPR020471">
    <property type="entry name" value="AKR"/>
</dbReference>
<evidence type="ECO:0000256" key="1">
    <source>
        <dbReference type="ARBA" id="ARBA00007905"/>
    </source>
</evidence>
<dbReference type="InterPro" id="IPR036812">
    <property type="entry name" value="NAD(P)_OxRdtase_dom_sf"/>
</dbReference>
<evidence type="ECO:0000259" key="7">
    <source>
        <dbReference type="Pfam" id="PF00248"/>
    </source>
</evidence>
<protein>
    <submittedName>
        <fullName evidence="8">Oxidoreductase</fullName>
    </submittedName>
</protein>
<dbReference type="PRINTS" id="PR00069">
    <property type="entry name" value="ALDKETRDTASE"/>
</dbReference>
<evidence type="ECO:0000256" key="2">
    <source>
        <dbReference type="ARBA" id="ARBA00022857"/>
    </source>
</evidence>
<proteinExistence type="inferred from homology"/>
<accession>A0A2V1HLE3</accession>
<evidence type="ECO:0000256" key="5">
    <source>
        <dbReference type="PIRSR" id="PIRSR000097-2"/>
    </source>
</evidence>
<evidence type="ECO:0000313" key="9">
    <source>
        <dbReference type="Proteomes" id="UP000244893"/>
    </source>
</evidence>
<dbReference type="Proteomes" id="UP000244893">
    <property type="component" value="Unassembled WGS sequence"/>
</dbReference>
<evidence type="ECO:0000313" key="8">
    <source>
        <dbReference type="EMBL" id="PVZ93443.1"/>
    </source>
</evidence>
<dbReference type="EMBL" id="QEOP01000004">
    <property type="protein sequence ID" value="PVZ93443.1"/>
    <property type="molecule type" value="Genomic_DNA"/>
</dbReference>
<dbReference type="OrthoDB" id="9804790at2"/>
<name>A0A2V1HLE3_9MICO</name>